<accession>A0A915HLD5</accession>
<evidence type="ECO:0000313" key="1">
    <source>
        <dbReference type="Proteomes" id="UP000887565"/>
    </source>
</evidence>
<keyword evidence="1" id="KW-1185">Reference proteome</keyword>
<sequence length="73" mass="8525">MQEKMVATESSHKLFFYASDYSEIKRLKYCEALLPLSDVELKKVEQSPQQPERCLCLILYRHVQESSILLCSV</sequence>
<dbReference type="WBParaSite" id="nRc.2.0.1.t02783-RA">
    <property type="protein sequence ID" value="nRc.2.0.1.t02783-RA"/>
    <property type="gene ID" value="nRc.2.0.1.g02783"/>
</dbReference>
<dbReference type="AlphaFoldDB" id="A0A915HLD5"/>
<reference evidence="2" key="1">
    <citation type="submission" date="2022-11" db="UniProtKB">
        <authorList>
            <consortium name="WormBaseParasite"/>
        </authorList>
    </citation>
    <scope>IDENTIFICATION</scope>
</reference>
<evidence type="ECO:0000313" key="2">
    <source>
        <dbReference type="WBParaSite" id="nRc.2.0.1.t02783-RA"/>
    </source>
</evidence>
<proteinExistence type="predicted"/>
<protein>
    <submittedName>
        <fullName evidence="2">Uncharacterized protein</fullName>
    </submittedName>
</protein>
<organism evidence="1 2">
    <name type="scientific">Romanomermis culicivorax</name>
    <name type="common">Nematode worm</name>
    <dbReference type="NCBI Taxonomy" id="13658"/>
    <lineage>
        <taxon>Eukaryota</taxon>
        <taxon>Metazoa</taxon>
        <taxon>Ecdysozoa</taxon>
        <taxon>Nematoda</taxon>
        <taxon>Enoplea</taxon>
        <taxon>Dorylaimia</taxon>
        <taxon>Mermithida</taxon>
        <taxon>Mermithoidea</taxon>
        <taxon>Mermithidae</taxon>
        <taxon>Romanomermis</taxon>
    </lineage>
</organism>
<name>A0A915HLD5_ROMCU</name>
<dbReference type="Proteomes" id="UP000887565">
    <property type="component" value="Unplaced"/>
</dbReference>